<evidence type="ECO:0000256" key="4">
    <source>
        <dbReference type="ARBA" id="ARBA00023163"/>
    </source>
</evidence>
<dbReference type="RefSeq" id="WP_263047093.1">
    <property type="nucleotide sequence ID" value="NZ_CP106738.1"/>
</dbReference>
<evidence type="ECO:0000256" key="1">
    <source>
        <dbReference type="ARBA" id="ARBA00009437"/>
    </source>
</evidence>
<dbReference type="PROSITE" id="PS50931">
    <property type="entry name" value="HTH_LYSR"/>
    <property type="match status" value="1"/>
</dbReference>
<keyword evidence="4" id="KW-0804">Transcription</keyword>
<dbReference type="Gene3D" id="1.10.10.10">
    <property type="entry name" value="Winged helix-like DNA-binding domain superfamily/Winged helix DNA-binding domain"/>
    <property type="match status" value="1"/>
</dbReference>
<name>A0ABY6DAJ3_9RHOB</name>
<sequence length="315" mass="34421">MNNDPFPDLPPLALKHLHSFVVVAQFGSFSQAAAAMSRTPSAISMQIKSLESVLGFSLFERSTRHVRLTEDGRKLADATRLALIGVETTLRNVRRERGLSDNRISIGFLPSLAAMYVPNLLTDLAARLPDLSVDIYEASSEKLLEMISSNQIALAVGQTMDHVDHLQFDPLKDEPLFALLRKDLIPAQGAETHLTLTELCDVPLLLFDRSTGMGQLVLKDIAAAGLSYTTKYQCVNAHTLVAMAEVGLGAAILPLSVISAIPSEGTIALPIEQPSLKRTIALIRRKDGHFSRPGQAVAKRIRRLMSMNNNHDSRP</sequence>
<keyword evidence="2" id="KW-0805">Transcription regulation</keyword>
<dbReference type="InterPro" id="IPR036388">
    <property type="entry name" value="WH-like_DNA-bd_sf"/>
</dbReference>
<dbReference type="Pfam" id="PF03466">
    <property type="entry name" value="LysR_substrate"/>
    <property type="match status" value="1"/>
</dbReference>
<comment type="similarity">
    <text evidence="1">Belongs to the LysR transcriptional regulatory family.</text>
</comment>
<dbReference type="PANTHER" id="PTHR30419">
    <property type="entry name" value="HTH-TYPE TRANSCRIPTIONAL REGULATOR YBHD"/>
    <property type="match status" value="1"/>
</dbReference>
<keyword evidence="7" id="KW-1185">Reference proteome</keyword>
<dbReference type="InterPro" id="IPR000847">
    <property type="entry name" value="LysR_HTH_N"/>
</dbReference>
<dbReference type="InterPro" id="IPR036390">
    <property type="entry name" value="WH_DNA-bd_sf"/>
</dbReference>
<proteinExistence type="inferred from homology"/>
<dbReference type="SUPFAM" id="SSF46785">
    <property type="entry name" value="Winged helix' DNA-binding domain"/>
    <property type="match status" value="1"/>
</dbReference>
<keyword evidence="3" id="KW-0238">DNA-binding</keyword>
<dbReference type="InterPro" id="IPR005119">
    <property type="entry name" value="LysR_subst-bd"/>
</dbReference>
<dbReference type="SUPFAM" id="SSF53850">
    <property type="entry name" value="Periplasmic binding protein-like II"/>
    <property type="match status" value="1"/>
</dbReference>
<gene>
    <name evidence="6" type="ORF">N7U68_13205</name>
</gene>
<accession>A0ABY6DAJ3</accession>
<dbReference type="InterPro" id="IPR050950">
    <property type="entry name" value="HTH-type_LysR_regulators"/>
</dbReference>
<protein>
    <submittedName>
        <fullName evidence="6">LysR family transcriptional regulator</fullName>
    </submittedName>
</protein>
<reference evidence="6" key="1">
    <citation type="submission" date="2022-10" db="EMBL/GenBank/DDBJ databases">
        <title>Roseovarius pelagicus sp. nov., isolated from Arctic seawater.</title>
        <authorList>
            <person name="Hong Y.W."/>
            <person name="Hwang C.Y."/>
        </authorList>
    </citation>
    <scope>NUCLEOTIDE SEQUENCE</scope>
    <source>
        <strain evidence="6">HL-MP18</strain>
    </source>
</reference>
<feature type="domain" description="HTH lysR-type" evidence="5">
    <location>
        <begin position="12"/>
        <end position="69"/>
    </location>
</feature>
<evidence type="ECO:0000313" key="6">
    <source>
        <dbReference type="EMBL" id="UXX82063.1"/>
    </source>
</evidence>
<dbReference type="Proteomes" id="UP001064087">
    <property type="component" value="Chromosome"/>
</dbReference>
<organism evidence="6 7">
    <name type="scientific">Roseovarius pelagicus</name>
    <dbReference type="NCBI Taxonomy" id="2980108"/>
    <lineage>
        <taxon>Bacteria</taxon>
        <taxon>Pseudomonadati</taxon>
        <taxon>Pseudomonadota</taxon>
        <taxon>Alphaproteobacteria</taxon>
        <taxon>Rhodobacterales</taxon>
        <taxon>Roseobacteraceae</taxon>
        <taxon>Roseovarius</taxon>
    </lineage>
</organism>
<evidence type="ECO:0000256" key="2">
    <source>
        <dbReference type="ARBA" id="ARBA00023015"/>
    </source>
</evidence>
<dbReference type="EMBL" id="CP106738">
    <property type="protein sequence ID" value="UXX82063.1"/>
    <property type="molecule type" value="Genomic_DNA"/>
</dbReference>
<dbReference type="Gene3D" id="3.40.190.10">
    <property type="entry name" value="Periplasmic binding protein-like II"/>
    <property type="match status" value="2"/>
</dbReference>
<dbReference type="PANTHER" id="PTHR30419:SF8">
    <property type="entry name" value="NITROGEN ASSIMILATION TRANSCRIPTIONAL ACTIVATOR-RELATED"/>
    <property type="match status" value="1"/>
</dbReference>
<evidence type="ECO:0000313" key="7">
    <source>
        <dbReference type="Proteomes" id="UP001064087"/>
    </source>
</evidence>
<dbReference type="Pfam" id="PF00126">
    <property type="entry name" value="HTH_1"/>
    <property type="match status" value="1"/>
</dbReference>
<evidence type="ECO:0000259" key="5">
    <source>
        <dbReference type="PROSITE" id="PS50931"/>
    </source>
</evidence>
<dbReference type="CDD" id="cd05466">
    <property type="entry name" value="PBP2_LTTR_substrate"/>
    <property type="match status" value="1"/>
</dbReference>
<evidence type="ECO:0000256" key="3">
    <source>
        <dbReference type="ARBA" id="ARBA00023125"/>
    </source>
</evidence>